<gene>
    <name evidence="1" type="ORF">Ga0123462_0265</name>
</gene>
<dbReference type="Proteomes" id="UP000231637">
    <property type="component" value="Chromosome"/>
</dbReference>
<dbReference type="KEGG" id="mfn:Ga0123462_0265"/>
<evidence type="ECO:0008006" key="3">
    <source>
        <dbReference type="Google" id="ProtNLM"/>
    </source>
</evidence>
<dbReference type="OrthoDB" id="9808666at2"/>
<proteinExistence type="predicted"/>
<dbReference type="InterPro" id="IPR037079">
    <property type="entry name" value="AF2212/PG0164-like_sf"/>
</dbReference>
<evidence type="ECO:0000313" key="1">
    <source>
        <dbReference type="EMBL" id="ATX81140.1"/>
    </source>
</evidence>
<dbReference type="Gene3D" id="2.40.30.100">
    <property type="entry name" value="AF2212/PG0164-like"/>
    <property type="match status" value="1"/>
</dbReference>
<dbReference type="Pfam" id="PF08922">
    <property type="entry name" value="DUF1905"/>
    <property type="match status" value="1"/>
</dbReference>
<sequence>MDRLHYRITAALWLYQGKAAWHFLTLPKAESDEIRFFSRDKRSAWGSLRVTATIGDTTWNTSLFPDSKLGAYVLPVKAEVRRRENIGAGDMVTVALEIAV</sequence>
<dbReference type="RefSeq" id="WP_100264650.1">
    <property type="nucleotide sequence ID" value="NZ_CP018800.1"/>
</dbReference>
<reference evidence="1 2" key="1">
    <citation type="submission" date="2016-12" db="EMBL/GenBank/DDBJ databases">
        <title>Isolation and genomic insights into novel planktonic Zetaproteobacteria from stratified waters of the Chesapeake Bay.</title>
        <authorList>
            <person name="McAllister S.M."/>
            <person name="Kato S."/>
            <person name="Chan C.S."/>
            <person name="Chiu B.K."/>
            <person name="Field E.K."/>
        </authorList>
    </citation>
    <scope>NUCLEOTIDE SEQUENCE [LARGE SCALE GENOMIC DNA]</scope>
    <source>
        <strain evidence="1 2">CP-8</strain>
    </source>
</reference>
<keyword evidence="2" id="KW-1185">Reference proteome</keyword>
<dbReference type="InterPro" id="IPR015018">
    <property type="entry name" value="DUF1905"/>
</dbReference>
<dbReference type="SUPFAM" id="SSF141694">
    <property type="entry name" value="AF2212/PG0164-like"/>
    <property type="match status" value="1"/>
</dbReference>
<evidence type="ECO:0000313" key="2">
    <source>
        <dbReference type="Proteomes" id="UP000231637"/>
    </source>
</evidence>
<accession>A0A2K8L1E1</accession>
<dbReference type="EMBL" id="CP018800">
    <property type="protein sequence ID" value="ATX81140.1"/>
    <property type="molecule type" value="Genomic_DNA"/>
</dbReference>
<name>A0A2K8L1E1_9PROT</name>
<organism evidence="1 2">
    <name type="scientific">Mariprofundus ferrinatatus</name>
    <dbReference type="NCBI Taxonomy" id="1921087"/>
    <lineage>
        <taxon>Bacteria</taxon>
        <taxon>Pseudomonadati</taxon>
        <taxon>Pseudomonadota</taxon>
        <taxon>Candidatius Mariprofundia</taxon>
        <taxon>Mariprofundales</taxon>
        <taxon>Mariprofundaceae</taxon>
        <taxon>Mariprofundus</taxon>
    </lineage>
</organism>
<dbReference type="AlphaFoldDB" id="A0A2K8L1E1"/>
<protein>
    <recommendedName>
        <fullName evidence="3">DUF1905 domain-containing protein</fullName>
    </recommendedName>
</protein>